<dbReference type="Pfam" id="PF01380">
    <property type="entry name" value="SIS"/>
    <property type="match status" value="1"/>
</dbReference>
<feature type="domain" description="SIS" evidence="1">
    <location>
        <begin position="47"/>
        <end position="191"/>
    </location>
</feature>
<keyword evidence="3" id="KW-1185">Reference proteome</keyword>
<accession>A0A9W8IIL4</accession>
<dbReference type="Proteomes" id="UP001139887">
    <property type="component" value="Unassembled WGS sequence"/>
</dbReference>
<dbReference type="PANTHER" id="PTHR38418:SF2">
    <property type="entry name" value="SUGAR ISOMERASE, KPSF_GUTQ (AFU_ORTHOLOGUE AFUA_6G08860)"/>
    <property type="match status" value="1"/>
</dbReference>
<sequence length="213" mass="23118">MPTISEESNEEIMRIAESLDTISKAIKKQADKLRDDPTRLEPALNILHKATLTPKGKIIITGVGKSYLISQKLAATMTSIGTRAISLHATEAVHGDLGIIDKGDCLLALSYSGETQEVIRVCEIIREWGDCWVVGMGKSIESPLGAMCDAWIECLVDEELSSNVCAPTTSSSLMLAMGDAIAVLLMQKRRFGPLDFARNHPGGFLGKQFQKSL</sequence>
<dbReference type="InterPro" id="IPR046348">
    <property type="entry name" value="SIS_dom_sf"/>
</dbReference>
<dbReference type="InterPro" id="IPR035474">
    <property type="entry name" value="SIS_Kpsf"/>
</dbReference>
<dbReference type="EMBL" id="JANBUW010000005">
    <property type="protein sequence ID" value="KAJ2852166.1"/>
    <property type="molecule type" value="Genomic_DNA"/>
</dbReference>
<dbReference type="GO" id="GO:1901135">
    <property type="term" value="P:carbohydrate derivative metabolic process"/>
    <property type="evidence" value="ECO:0007669"/>
    <property type="project" value="InterPro"/>
</dbReference>
<name>A0A9W8IIL4_9FUNG</name>
<dbReference type="PANTHER" id="PTHR38418">
    <property type="entry name" value="SUGAR ISOMERASE, KPSF/GUTQ (AFU_ORTHOLOGUE AFUA_6G08860)"/>
    <property type="match status" value="1"/>
</dbReference>
<dbReference type="GO" id="GO:0097367">
    <property type="term" value="F:carbohydrate derivative binding"/>
    <property type="evidence" value="ECO:0007669"/>
    <property type="project" value="InterPro"/>
</dbReference>
<gene>
    <name evidence="2" type="ORF">IWW36_000546</name>
</gene>
<organism evidence="2 3">
    <name type="scientific">Coemansia brasiliensis</name>
    <dbReference type="NCBI Taxonomy" id="2650707"/>
    <lineage>
        <taxon>Eukaryota</taxon>
        <taxon>Fungi</taxon>
        <taxon>Fungi incertae sedis</taxon>
        <taxon>Zoopagomycota</taxon>
        <taxon>Kickxellomycotina</taxon>
        <taxon>Kickxellomycetes</taxon>
        <taxon>Kickxellales</taxon>
        <taxon>Kickxellaceae</taxon>
        <taxon>Coemansia</taxon>
    </lineage>
</organism>
<evidence type="ECO:0000259" key="1">
    <source>
        <dbReference type="PROSITE" id="PS51464"/>
    </source>
</evidence>
<dbReference type="SUPFAM" id="SSF53697">
    <property type="entry name" value="SIS domain"/>
    <property type="match status" value="1"/>
</dbReference>
<evidence type="ECO:0000313" key="2">
    <source>
        <dbReference type="EMBL" id="KAJ2852166.1"/>
    </source>
</evidence>
<dbReference type="InterPro" id="IPR001347">
    <property type="entry name" value="SIS_dom"/>
</dbReference>
<dbReference type="PROSITE" id="PS51464">
    <property type="entry name" value="SIS"/>
    <property type="match status" value="1"/>
</dbReference>
<reference evidence="2" key="1">
    <citation type="submission" date="2022-07" db="EMBL/GenBank/DDBJ databases">
        <title>Phylogenomic reconstructions and comparative analyses of Kickxellomycotina fungi.</title>
        <authorList>
            <person name="Reynolds N.K."/>
            <person name="Stajich J.E."/>
            <person name="Barry K."/>
            <person name="Grigoriev I.V."/>
            <person name="Crous P."/>
            <person name="Smith M.E."/>
        </authorList>
    </citation>
    <scope>NUCLEOTIDE SEQUENCE</scope>
    <source>
        <strain evidence="2">NRRL 1566</strain>
    </source>
</reference>
<protein>
    <recommendedName>
        <fullName evidence="1">SIS domain-containing protein</fullName>
    </recommendedName>
</protein>
<comment type="caution">
    <text evidence="2">The sequence shown here is derived from an EMBL/GenBank/DDBJ whole genome shotgun (WGS) entry which is preliminary data.</text>
</comment>
<evidence type="ECO:0000313" key="3">
    <source>
        <dbReference type="Proteomes" id="UP001139887"/>
    </source>
</evidence>
<dbReference type="AlphaFoldDB" id="A0A9W8IIL4"/>
<dbReference type="CDD" id="cd05014">
    <property type="entry name" value="SIS_Kpsf"/>
    <property type="match status" value="1"/>
</dbReference>
<dbReference type="Gene3D" id="3.40.50.10490">
    <property type="entry name" value="Glucose-6-phosphate isomerase like protein, domain 1"/>
    <property type="match status" value="1"/>
</dbReference>
<dbReference type="OrthoDB" id="1872003at2759"/>
<proteinExistence type="predicted"/>